<organism evidence="2 3">
    <name type="scientific">Ensete ventricosum</name>
    <name type="common">Abyssinian banana</name>
    <name type="synonym">Musa ensete</name>
    <dbReference type="NCBI Taxonomy" id="4639"/>
    <lineage>
        <taxon>Eukaryota</taxon>
        <taxon>Viridiplantae</taxon>
        <taxon>Streptophyta</taxon>
        <taxon>Embryophyta</taxon>
        <taxon>Tracheophyta</taxon>
        <taxon>Spermatophyta</taxon>
        <taxon>Magnoliopsida</taxon>
        <taxon>Liliopsida</taxon>
        <taxon>Zingiberales</taxon>
        <taxon>Musaceae</taxon>
        <taxon>Ensete</taxon>
    </lineage>
</organism>
<reference evidence="2 3" key="1">
    <citation type="journal article" date="2014" name="Agronomy (Basel)">
        <title>A Draft Genome Sequence for Ensete ventricosum, the Drought-Tolerant Tree Against Hunger.</title>
        <authorList>
            <person name="Harrison J."/>
            <person name="Moore K.A."/>
            <person name="Paszkiewicz K."/>
            <person name="Jones T."/>
            <person name="Grant M."/>
            <person name="Ambacheew D."/>
            <person name="Muzemil S."/>
            <person name="Studholme D.J."/>
        </authorList>
    </citation>
    <scope>NUCLEOTIDE SEQUENCE [LARGE SCALE GENOMIC DNA]</scope>
</reference>
<evidence type="ECO:0000256" key="1">
    <source>
        <dbReference type="ARBA" id="ARBA00026071"/>
    </source>
</evidence>
<dbReference type="SUPFAM" id="SSF56235">
    <property type="entry name" value="N-terminal nucleophile aminohydrolases (Ntn hydrolases)"/>
    <property type="match status" value="1"/>
</dbReference>
<comment type="caution">
    <text evidence="2">The sequence shown here is derived from an EMBL/GenBank/DDBJ whole genome shotgun (WGS) entry which is preliminary data.</text>
</comment>
<evidence type="ECO:0008006" key="4">
    <source>
        <dbReference type="Google" id="ProtNLM"/>
    </source>
</evidence>
<accession>A0A426XD85</accession>
<dbReference type="EMBL" id="AMZH03022320">
    <property type="protein sequence ID" value="RRT37424.1"/>
    <property type="molecule type" value="Genomic_DNA"/>
</dbReference>
<dbReference type="Gene3D" id="3.60.20.10">
    <property type="entry name" value="Glutamine Phosphoribosylpyrophosphate, subunit 1, domain 1"/>
    <property type="match status" value="1"/>
</dbReference>
<name>A0A426XD85_ENSVE</name>
<sequence>MKPDASDLQYFPSVTGGGVDGLGEDLFAAPSNSQLVLMSVSDGFFDGFLKDAIQMVKPAKGTTTLAFFFKNGVIVVADSRASMGGYISKHLVLHVIGRLC</sequence>
<dbReference type="InterPro" id="IPR029055">
    <property type="entry name" value="Ntn_hydrolases_N"/>
</dbReference>
<dbReference type="GO" id="GO:0005839">
    <property type="term" value="C:proteasome core complex"/>
    <property type="evidence" value="ECO:0007669"/>
    <property type="project" value="InterPro"/>
</dbReference>
<dbReference type="InterPro" id="IPR001353">
    <property type="entry name" value="Proteasome_sua/b"/>
</dbReference>
<gene>
    <name evidence="2" type="ORF">B296_00051308</name>
</gene>
<protein>
    <recommendedName>
        <fullName evidence="4">Proteasome endopeptidase complex</fullName>
    </recommendedName>
</protein>
<comment type="subunit">
    <text evidence="1">The 26S proteasome consists of a 20S proteasome core and two 19S regulatory subunits. The 20S proteasome core is composed of 28 subunits that are arranged in four stacked rings, resulting in a barrel-shaped structure. The two end rings are each formed by seven alpha subunits, and the two central rings are each formed by seven beta subunits. The catalytic chamber with the active sites is on the inside of the barrel.</text>
</comment>
<dbReference type="GO" id="GO:0051603">
    <property type="term" value="P:proteolysis involved in protein catabolic process"/>
    <property type="evidence" value="ECO:0007669"/>
    <property type="project" value="InterPro"/>
</dbReference>
<dbReference type="Proteomes" id="UP000287651">
    <property type="component" value="Unassembled WGS sequence"/>
</dbReference>
<proteinExistence type="predicted"/>
<evidence type="ECO:0000313" key="3">
    <source>
        <dbReference type="Proteomes" id="UP000287651"/>
    </source>
</evidence>
<dbReference type="AlphaFoldDB" id="A0A426XD85"/>
<evidence type="ECO:0000313" key="2">
    <source>
        <dbReference type="EMBL" id="RRT37424.1"/>
    </source>
</evidence>
<dbReference type="Pfam" id="PF00227">
    <property type="entry name" value="Proteasome"/>
    <property type="match status" value="1"/>
</dbReference>